<accession>A0A429Y468</accession>
<evidence type="ECO:0000259" key="3">
    <source>
        <dbReference type="Pfam" id="PF13020"/>
    </source>
</evidence>
<keyword evidence="5" id="KW-1185">Reference proteome</keyword>
<comment type="caution">
    <text evidence="4">The sequence shown here is derived from an EMBL/GenBank/DDBJ whole genome shotgun (WGS) entry which is preliminary data.</text>
</comment>
<dbReference type="OrthoDB" id="7782105at2"/>
<evidence type="ECO:0000256" key="1">
    <source>
        <dbReference type="SAM" id="Coils"/>
    </source>
</evidence>
<proteinExistence type="predicted"/>
<dbReference type="InterPro" id="IPR036890">
    <property type="entry name" value="HATPase_C_sf"/>
</dbReference>
<dbReference type="NCBIfam" id="NF047352">
    <property type="entry name" value="P_loop_sacsin"/>
    <property type="match status" value="1"/>
</dbReference>
<feature type="coiled-coil region" evidence="1">
    <location>
        <begin position="522"/>
        <end position="549"/>
    </location>
</feature>
<dbReference type="Pfam" id="PF13020">
    <property type="entry name" value="NOV_C"/>
    <property type="match status" value="1"/>
</dbReference>
<dbReference type="PANTHER" id="PTHR32387:SF0">
    <property type="entry name" value="PROTEIN NO VEIN"/>
    <property type="match status" value="1"/>
</dbReference>
<reference evidence="4" key="1">
    <citation type="submission" date="2018-12" db="EMBL/GenBank/DDBJ databases">
        <authorList>
            <person name="Sun L."/>
            <person name="Chen Z."/>
        </authorList>
    </citation>
    <scope>NUCLEOTIDE SEQUENCE [LARGE SCALE GENOMIC DNA]</scope>
    <source>
        <strain evidence="4">3-2-2</strain>
    </source>
</reference>
<feature type="region of interest" description="Disordered" evidence="2">
    <location>
        <begin position="1348"/>
        <end position="1374"/>
    </location>
</feature>
<keyword evidence="1" id="KW-0175">Coiled coil</keyword>
<name>A0A429Y468_9BACI</name>
<dbReference type="SUPFAM" id="SSF55874">
    <property type="entry name" value="ATPase domain of HSP90 chaperone/DNA topoisomerase II/histidine kinase"/>
    <property type="match status" value="1"/>
</dbReference>
<dbReference type="RefSeq" id="WP_126048493.1">
    <property type="nucleotide sequence ID" value="NZ_QYTV02000002.1"/>
</dbReference>
<dbReference type="EMBL" id="QYTV02000002">
    <property type="protein sequence ID" value="RST76215.1"/>
    <property type="molecule type" value="Genomic_DNA"/>
</dbReference>
<sequence>MTLVEEIRKRYIDKYKTFQYELESDYKEDEQRITDYHGRELLELLQNVDDAAVNTTLIDVDVLLEYKDNVFTVANNGTVFTQETIERLCHGSASNKSDDFIGNKGTGFRSLLNWGKQIEIHSGGFHVGFSQEFADKEFSKLLEESEIIKEQQNNVPNLSIPVLHCPFEAESIETSYDTVIRIITDESFQNDQQNILNQINSFDYKTLIFLPNITKITIKTDEFDKVVEKVSKENGKIEIHVGETVEKYIFYQNPNEPYINVGKNEKRKIRSSVAISLDKEADYSEDKLYCFFPIRNFSTQLNCLMHATFDLNTSRDDVPLNDINKAVFEHLLKFVKTISEKELILRNDRLLAIKTLTPTDKKSKLWNENGFDLFKYYLELLKVCKVIPTVNGNFVSIADKPKLITSEFPDCFIGEEFGNLLEYMPTIDNDDLLKVLADKNDVELKYSDVELCKIINQAASSWDIPEKIKTFIWWGKEYKDSKLLPYLLRNTQKSFIKPNDTVYFVRGRKLDIPEWASITQLDKEFEEELKRQLQEIEKIKKDLEDEDILERVIARNSGSSWNSLMPQLKFRDADSSTVLSPVNSSVDDYEKAKKFTKWLWDNYSSNPNWQPPEDIRFNLPSQKETVERSNNLYFDKHYGNEIGEKLFIDDKYKAFEKINEIGIDEDSKVDLKLFVEKLGVLKFPEISKRTISDNRFKRIFTKEYLSEKLPGNDVDERAPRLRSIEFNTIDNLKEILEKMSISDIVIWIKSDTELQDELNQKHSGIVLFHFTARIQAERHQQYSDYMQSYIKFIFENTKWFEISGEKFAPNQCVFDYPGLDISSVSPTITNQLIKDIADELGIKSKELKEFLVTVGVKEKITELQSNDFYSVLLKLPQLDQSGQISEKIYREIVEFDGKPFENSKQYQKFVNQGMVFTQNRDGKGYHLAKESYFSNSIQVNVGNYHIMRTPLRNGSFEVFNSIFGVNEFKERYHVVQESIKLHDDNALFQRDFNDFIVYARAWGEKNANLKMRIDSIQVSLVSHVVLVDNGAEQSVSTNYLLIKGKKNWLIYLDSYQTIDWRQISKCIEELFAQVANTTSNEITNQLGELYRDSKGRKFLVEKHFGSVDVINQISKNSIRTNLSEVLNLNYDSEELDNIDYNQFNIIDNSEQFIVLLKNYNLDIDTLKKRGFEYDIDLRAYWAKEIKLFVGNNFKIYKANLFVKYTGYSQSEQKNFVRDINKFINFSPKRDEISNSVDFDVQQFIKCKFPAITMVNAGIDIDEVYNKNFGLLSCKIHDSNFNDFIDEHFELKSLVYFLNDEYVNYIKKQFEKNQYINKTDNSITTLVTPTSDSEPTLSKAVVHPIQPKEKTNQPTHIRPQTSSSIDRSEVTKSKNGKAAERLVRNKLKGIYDTLRWTSENSDIPAERNQSSIYDMEYQRDGKTVYVEVKAAVNNFYMSSAEYHFAHEHAESYEIYLVDLEKEHIDGPHSIDEFEASKTVTQYKFRYTVTITHDSTSSKGGINSNTNTSSTESFCYIV</sequence>
<feature type="compositionally biased region" description="Polar residues" evidence="2">
    <location>
        <begin position="1351"/>
        <end position="1364"/>
    </location>
</feature>
<dbReference type="InterPro" id="IPR052957">
    <property type="entry name" value="Auxin_embryo_med"/>
</dbReference>
<dbReference type="PANTHER" id="PTHR32387">
    <property type="entry name" value="WU:FJ29H11"/>
    <property type="match status" value="1"/>
</dbReference>
<evidence type="ECO:0000256" key="2">
    <source>
        <dbReference type="SAM" id="MobiDB-lite"/>
    </source>
</evidence>
<feature type="compositionally biased region" description="Basic and acidic residues" evidence="2">
    <location>
        <begin position="1365"/>
        <end position="1374"/>
    </location>
</feature>
<feature type="domain" description="Protein NO VEIN C-terminal" evidence="3">
    <location>
        <begin position="1401"/>
        <end position="1456"/>
    </location>
</feature>
<dbReference type="InterPro" id="IPR024975">
    <property type="entry name" value="NOV_C"/>
</dbReference>
<dbReference type="Proteomes" id="UP000287156">
    <property type="component" value="Unassembled WGS sequence"/>
</dbReference>
<evidence type="ECO:0000313" key="5">
    <source>
        <dbReference type="Proteomes" id="UP000287156"/>
    </source>
</evidence>
<evidence type="ECO:0000313" key="4">
    <source>
        <dbReference type="EMBL" id="RST76215.1"/>
    </source>
</evidence>
<gene>
    <name evidence="4" type="ORF">D4T97_005395</name>
</gene>
<protein>
    <submittedName>
        <fullName evidence="4">DUF3883 domain-containing protein</fullName>
    </submittedName>
</protein>
<organism evidence="4 5">
    <name type="scientific">Siminovitchia acidinfaciens</name>
    <dbReference type="NCBI Taxonomy" id="2321395"/>
    <lineage>
        <taxon>Bacteria</taxon>
        <taxon>Bacillati</taxon>
        <taxon>Bacillota</taxon>
        <taxon>Bacilli</taxon>
        <taxon>Bacillales</taxon>
        <taxon>Bacillaceae</taxon>
        <taxon>Siminovitchia</taxon>
    </lineage>
</organism>